<keyword evidence="2" id="KW-1185">Reference proteome</keyword>
<proteinExistence type="predicted"/>
<sequence>MGCGGSKVDDLPLVTRCRERKELIRAASDHRYALAAAHVLYFHSLKDVGEAIRRFVDEELVTASSSSPGSPVLTLPSREGKSKQKSKISSSSTSISHSVEDSTHNKGKNKEDAEIEDSHLHLSSSGSDLNSDSGHIHIHDTPEEEEVLQQREVPSTSYNFNDYPPQGNWGYNYPDDNSYPYPYPYPYPFSNPYPNMYYMKRSATPAKTVVYEDPTVNGYSSYYGNGGYFGYPVMGSPQKDPSPERPPPAPPSPPRVSTWDFLNVFDTYDNDTGGLPAYFSAGRYGYGSTTSSPDSKEVREREGIPDLEEETEQEVIKEVHKEKKKAKEHMDVNGKFKLHEEGSKKNYGEGTSKSVPVGSSSESVDSVKGKEIKSSTSPDTFRSPDSIISSKSPEEDSVRKKGVSFEVEEASTVDIESSKPSSLTTLSVHGTRDLEEVVKEIRDEFEIASSYGKEVASLLEVDRLPYQRRTTLLGVIFSRILYLVSSHPPTRPSVQISPRAMKIAKAYTGDPGNDFDMKARNLSSTLDKLYAWEKKLYKEVKDEERLRIDYEKQCKRLRSLDEHGAESSKIDAAQASIRKLLTKINVTIRTVDAISSKIHKLRDEELQPQISELIHGNTLLIYRLIRMWKSMLRCHQKQFQAIMESKARSLKANTGLQRDSGLRATLELETELINWCTCFNNWINTQKSYVESLNEWLLRCLIIEPEETADGIAPFSPSRMGAPAIFVVCNDWYQAMVRISEKGVENAMLNFASSLHQLWERQDEEQRQRIKAEYLTKDFEKRLKTLRMERGRIMQEQEASSDKAMSKVPSESGVSPLDDLKVDLDSMRKKLEEERTRHKEAKKLVHDAASGSLQEGLVPIFEALGNFTSEVLKAHEQVRLENAGGL</sequence>
<evidence type="ECO:0000313" key="2">
    <source>
        <dbReference type="Proteomes" id="UP000091857"/>
    </source>
</evidence>
<organism evidence="1 2">
    <name type="scientific">Manihot esculenta</name>
    <name type="common">Cassava</name>
    <name type="synonym">Jatropha manihot</name>
    <dbReference type="NCBI Taxonomy" id="3983"/>
    <lineage>
        <taxon>Eukaryota</taxon>
        <taxon>Viridiplantae</taxon>
        <taxon>Streptophyta</taxon>
        <taxon>Embryophyta</taxon>
        <taxon>Tracheophyta</taxon>
        <taxon>Spermatophyta</taxon>
        <taxon>Magnoliopsida</taxon>
        <taxon>eudicotyledons</taxon>
        <taxon>Gunneridae</taxon>
        <taxon>Pentapetalae</taxon>
        <taxon>rosids</taxon>
        <taxon>fabids</taxon>
        <taxon>Malpighiales</taxon>
        <taxon>Euphorbiaceae</taxon>
        <taxon>Crotonoideae</taxon>
        <taxon>Manihoteae</taxon>
        <taxon>Manihot</taxon>
    </lineage>
</organism>
<accession>A0ACB7I5Z0</accession>
<dbReference type="EMBL" id="CM004388">
    <property type="protein sequence ID" value="KAG8660467.1"/>
    <property type="molecule type" value="Genomic_DNA"/>
</dbReference>
<protein>
    <submittedName>
        <fullName evidence="1">Uncharacterized protein</fullName>
    </submittedName>
</protein>
<comment type="caution">
    <text evidence="1">The sequence shown here is derived from an EMBL/GenBank/DDBJ whole genome shotgun (WGS) entry which is preliminary data.</text>
</comment>
<name>A0ACB7I5Z0_MANES</name>
<gene>
    <name evidence="1" type="ORF">MANES_02G165000v8</name>
</gene>
<dbReference type="Proteomes" id="UP000091857">
    <property type="component" value="Chromosome 2"/>
</dbReference>
<evidence type="ECO:0000313" key="1">
    <source>
        <dbReference type="EMBL" id="KAG8660467.1"/>
    </source>
</evidence>
<reference evidence="2" key="1">
    <citation type="journal article" date="2016" name="Nat. Biotechnol.">
        <title>Sequencing wild and cultivated cassava and related species reveals extensive interspecific hybridization and genetic diversity.</title>
        <authorList>
            <person name="Bredeson J.V."/>
            <person name="Lyons J.B."/>
            <person name="Prochnik S.E."/>
            <person name="Wu G.A."/>
            <person name="Ha C.M."/>
            <person name="Edsinger-Gonzales E."/>
            <person name="Grimwood J."/>
            <person name="Schmutz J."/>
            <person name="Rabbi I.Y."/>
            <person name="Egesi C."/>
            <person name="Nauluvula P."/>
            <person name="Lebot V."/>
            <person name="Ndunguru J."/>
            <person name="Mkamilo G."/>
            <person name="Bart R.S."/>
            <person name="Setter T.L."/>
            <person name="Gleadow R.M."/>
            <person name="Kulakow P."/>
            <person name="Ferguson M.E."/>
            <person name="Rounsley S."/>
            <person name="Rokhsar D.S."/>
        </authorList>
    </citation>
    <scope>NUCLEOTIDE SEQUENCE [LARGE SCALE GENOMIC DNA]</scope>
    <source>
        <strain evidence="2">cv. AM560-2</strain>
    </source>
</reference>